<feature type="coiled-coil region" evidence="1">
    <location>
        <begin position="516"/>
        <end position="635"/>
    </location>
</feature>
<evidence type="ECO:0000313" key="4">
    <source>
        <dbReference type="Proteomes" id="UP000824219"/>
    </source>
</evidence>
<dbReference type="OrthoDB" id="6158625at2759"/>
<evidence type="ECO:0000313" key="3">
    <source>
        <dbReference type="EMBL" id="KAG7318166.1"/>
    </source>
</evidence>
<dbReference type="EMBL" id="JAHKSW010000022">
    <property type="protein sequence ID" value="KAG7318166.1"/>
    <property type="molecule type" value="Genomic_DNA"/>
</dbReference>
<feature type="coiled-coil region" evidence="1">
    <location>
        <begin position="956"/>
        <end position="983"/>
    </location>
</feature>
<accession>A0A9D3N8I2</accession>
<feature type="compositionally biased region" description="Polar residues" evidence="2">
    <location>
        <begin position="267"/>
        <end position="277"/>
    </location>
</feature>
<feature type="region of interest" description="Disordered" evidence="2">
    <location>
        <begin position="234"/>
        <end position="277"/>
    </location>
</feature>
<gene>
    <name evidence="3" type="ORF">KOW79_017921</name>
</gene>
<feature type="compositionally biased region" description="Low complexity" evidence="2">
    <location>
        <begin position="385"/>
        <end position="396"/>
    </location>
</feature>
<name>A0A9D3N8I2_9TELE</name>
<protein>
    <submittedName>
        <fullName evidence="3">Uncharacterized protein</fullName>
    </submittedName>
</protein>
<keyword evidence="1" id="KW-0175">Coiled coil</keyword>
<feature type="compositionally biased region" description="Polar residues" evidence="2">
    <location>
        <begin position="235"/>
        <end position="256"/>
    </location>
</feature>
<dbReference type="AlphaFoldDB" id="A0A9D3N8I2"/>
<feature type="region of interest" description="Disordered" evidence="2">
    <location>
        <begin position="324"/>
        <end position="402"/>
    </location>
</feature>
<reference evidence="3 4" key="1">
    <citation type="submission" date="2021-06" db="EMBL/GenBank/DDBJ databases">
        <title>Chromosome-level genome assembly of the red-tail catfish (Hemibagrus wyckioides).</title>
        <authorList>
            <person name="Shao F."/>
        </authorList>
    </citation>
    <scope>NUCLEOTIDE SEQUENCE [LARGE SCALE GENOMIC DNA]</scope>
    <source>
        <strain evidence="3">EC202008001</strain>
        <tissue evidence="3">Blood</tissue>
    </source>
</reference>
<evidence type="ECO:0000256" key="2">
    <source>
        <dbReference type="SAM" id="MobiDB-lite"/>
    </source>
</evidence>
<feature type="coiled-coil region" evidence="1">
    <location>
        <begin position="1007"/>
        <end position="1079"/>
    </location>
</feature>
<feature type="region of interest" description="Disordered" evidence="2">
    <location>
        <begin position="88"/>
        <end position="145"/>
    </location>
</feature>
<proteinExistence type="predicted"/>
<comment type="caution">
    <text evidence="3">The sequence shown here is derived from an EMBL/GenBank/DDBJ whole genome shotgun (WGS) entry which is preliminary data.</text>
</comment>
<keyword evidence="4" id="KW-1185">Reference proteome</keyword>
<sequence>MAPAPRRALGLNVTQVLSRARLNQAFHLLFSGAKLTVMEASNHDGGDDTDELLCTEVISDFGVCPPAVPRDHCDLLLDAIDAQLSRLQTGSQSQANGGNGKTENVLGSASLDRSASVSKDTGLGTDKASSAPDGLNSDHPDLTTVEVSRSGIEIVGLKEDESEEEDVGLGPESSWHTGGGGGDGNSKREQCLWRLERLLGTGTGVTRKEECDEEDSVKTEDFSARFLEEMLEPTKLSTAGSAPDSESISSDTTLITEPQIRSRRNTDPNPSVISFKSPSRQLAGVPLKSFDLVAIDSDLDSVCTERVRQHLQSTLTKRIAQDGSLQNGSCAGRTGLKNSQRPEKQIVSSEDEVNSVCVRRSRVPKSPASILRREKRNQSRRSNITTTSTSSTASTSCKGKTGDMSQSEFSYVELSLADLQQQKVAAVQGVERLREEVKQAEKDQHTLHLGLTHTRTHTQLLRSELHKLQAQRDLYIREVKALQESQAALQRHITTVDHDTSPHRHLSSGCASALEREEMDRLLDNAKSELFSEQRRFRNTLDSMQDKLEEVTQELEQKQEENRKLREKCSQLEEKLTTATKTRQELQESVRSERVEQEGRLGALEKIVAQKELLLLATQEEKNRLEMEIRAVREENRAKLTAALAHAQKQKEVEVEQLRTQMTLSHVEELQRVRNQVHEIKEAALREQSVTHTRHTESLHNRIQMKEEEVNTLQECLKQQQEELRRREEELRGEIQEQVKRAVEREQRKWEEQRAESLREQQVRLEKQVQEVERRGRAEVEREKRSALTLQNKVLELQKSVEELNSAASKHTSVIRALRDEHQTELYKLRRQLQQEAESEALRLKECVKRSKQELQAVRAEMAECEHLQQRAATRHEQQTAGWAQDIHTECVCLQELLTHSGFNVDNTHVSHSVTVSEAVQVLQSLRKSLQHLITSLQNHITSLTHTKQQLSTAKEEELRVQREQLTAEKERAVNALREKLIQEHIEELSSLNRVRLREDDEGEGVAARLRRQLRAKDEELRQVQRNMAQWKEKTTARLARKFEQELTSELERKTCRQKSEQRRRLEQLEGEMRHLTASCSDITDVPASSASSAHVPGTRSSHDLDSYKLLRHLQSRIRQLQADAQTHTHTPSGMRLNREQGNGELAGSYLETIAPALDSCVTRQSSDLRTARNPNL</sequence>
<feature type="region of interest" description="Disordered" evidence="2">
    <location>
        <begin position="158"/>
        <end position="187"/>
    </location>
</feature>
<feature type="compositionally biased region" description="Polar residues" evidence="2">
    <location>
        <begin position="88"/>
        <end position="119"/>
    </location>
</feature>
<feature type="coiled-coil region" evidence="1">
    <location>
        <begin position="667"/>
        <end position="868"/>
    </location>
</feature>
<evidence type="ECO:0000256" key="1">
    <source>
        <dbReference type="SAM" id="Coils"/>
    </source>
</evidence>
<feature type="coiled-coil region" evidence="1">
    <location>
        <begin position="416"/>
        <end position="485"/>
    </location>
</feature>
<dbReference type="Proteomes" id="UP000824219">
    <property type="component" value="Linkage Group LG22"/>
</dbReference>
<organism evidence="3 4">
    <name type="scientific">Hemibagrus wyckioides</name>
    <dbReference type="NCBI Taxonomy" id="337641"/>
    <lineage>
        <taxon>Eukaryota</taxon>
        <taxon>Metazoa</taxon>
        <taxon>Chordata</taxon>
        <taxon>Craniata</taxon>
        <taxon>Vertebrata</taxon>
        <taxon>Euteleostomi</taxon>
        <taxon>Actinopterygii</taxon>
        <taxon>Neopterygii</taxon>
        <taxon>Teleostei</taxon>
        <taxon>Ostariophysi</taxon>
        <taxon>Siluriformes</taxon>
        <taxon>Bagridae</taxon>
        <taxon>Hemibagrus</taxon>
    </lineage>
</organism>